<feature type="compositionally biased region" description="Basic and acidic residues" evidence="1">
    <location>
        <begin position="342"/>
        <end position="359"/>
    </location>
</feature>
<gene>
    <name evidence="2" type="ORF">P171DRAFT_413724</name>
</gene>
<organism evidence="2 3">
    <name type="scientific">Karstenula rhodostoma CBS 690.94</name>
    <dbReference type="NCBI Taxonomy" id="1392251"/>
    <lineage>
        <taxon>Eukaryota</taxon>
        <taxon>Fungi</taxon>
        <taxon>Dikarya</taxon>
        <taxon>Ascomycota</taxon>
        <taxon>Pezizomycotina</taxon>
        <taxon>Dothideomycetes</taxon>
        <taxon>Pleosporomycetidae</taxon>
        <taxon>Pleosporales</taxon>
        <taxon>Massarineae</taxon>
        <taxon>Didymosphaeriaceae</taxon>
        <taxon>Karstenula</taxon>
    </lineage>
</organism>
<comment type="caution">
    <text evidence="2">The sequence shown here is derived from an EMBL/GenBank/DDBJ whole genome shotgun (WGS) entry which is preliminary data.</text>
</comment>
<evidence type="ECO:0000256" key="1">
    <source>
        <dbReference type="SAM" id="MobiDB-lite"/>
    </source>
</evidence>
<evidence type="ECO:0000313" key="2">
    <source>
        <dbReference type="EMBL" id="KAF2444025.1"/>
    </source>
</evidence>
<protein>
    <submittedName>
        <fullName evidence="2">Uncharacterized protein</fullName>
    </submittedName>
</protein>
<name>A0A9P4PFD8_9PLEO</name>
<dbReference type="OrthoDB" id="3485856at2759"/>
<feature type="compositionally biased region" description="Acidic residues" evidence="1">
    <location>
        <begin position="360"/>
        <end position="369"/>
    </location>
</feature>
<keyword evidence="3" id="KW-1185">Reference proteome</keyword>
<evidence type="ECO:0000313" key="3">
    <source>
        <dbReference type="Proteomes" id="UP000799764"/>
    </source>
</evidence>
<feature type="compositionally biased region" description="Basic and acidic residues" evidence="1">
    <location>
        <begin position="311"/>
        <end position="321"/>
    </location>
</feature>
<accession>A0A9P4PFD8</accession>
<sequence>MSPSQPVHTAKHHITPPSSFAVPSLMPPPTDKPFAQVHRVIALFEDIQAGGHTGKELWKEYQLGRGEYEALERQLHRDETLLGYVKDKIRYDYDVESRRIAVRMPSAVHELFTARVEDAILSQLKLIREESGEAASFARKVHSARSTAIYFPIDGAPSGTTSKHEPDASFWHTDAKYPGVILEVACLQKRKKLSRLAENYLLDSNASVRVVVGLDIEYGENISQKATVSVWRTHIVRTPNGNELRVVQEVKDAAFRDDHGNPSDHGGLRLRLQDFAYEELAHRELGDEDKEVSISTRQLCEYLDAAETMVERSESLGEHKLGPGVKKRKRSETPPEDINSSDEARYVEQEVRAAKRGAEDDPDYDDNSQ</sequence>
<reference evidence="2" key="1">
    <citation type="journal article" date="2020" name="Stud. Mycol.">
        <title>101 Dothideomycetes genomes: a test case for predicting lifestyles and emergence of pathogens.</title>
        <authorList>
            <person name="Haridas S."/>
            <person name="Albert R."/>
            <person name="Binder M."/>
            <person name="Bloem J."/>
            <person name="Labutti K."/>
            <person name="Salamov A."/>
            <person name="Andreopoulos B."/>
            <person name="Baker S."/>
            <person name="Barry K."/>
            <person name="Bills G."/>
            <person name="Bluhm B."/>
            <person name="Cannon C."/>
            <person name="Castanera R."/>
            <person name="Culley D."/>
            <person name="Daum C."/>
            <person name="Ezra D."/>
            <person name="Gonzalez J."/>
            <person name="Henrissat B."/>
            <person name="Kuo A."/>
            <person name="Liang C."/>
            <person name="Lipzen A."/>
            <person name="Lutzoni F."/>
            <person name="Magnuson J."/>
            <person name="Mondo S."/>
            <person name="Nolan M."/>
            <person name="Ohm R."/>
            <person name="Pangilinan J."/>
            <person name="Park H.-J."/>
            <person name="Ramirez L."/>
            <person name="Alfaro M."/>
            <person name="Sun H."/>
            <person name="Tritt A."/>
            <person name="Yoshinaga Y."/>
            <person name="Zwiers L.-H."/>
            <person name="Turgeon B."/>
            <person name="Goodwin S."/>
            <person name="Spatafora J."/>
            <person name="Crous P."/>
            <person name="Grigoriev I."/>
        </authorList>
    </citation>
    <scope>NUCLEOTIDE SEQUENCE</scope>
    <source>
        <strain evidence="2">CBS 690.94</strain>
    </source>
</reference>
<proteinExistence type="predicted"/>
<dbReference type="EMBL" id="MU001501">
    <property type="protein sequence ID" value="KAF2444025.1"/>
    <property type="molecule type" value="Genomic_DNA"/>
</dbReference>
<dbReference type="Proteomes" id="UP000799764">
    <property type="component" value="Unassembled WGS sequence"/>
</dbReference>
<dbReference type="AlphaFoldDB" id="A0A9P4PFD8"/>
<feature type="region of interest" description="Disordered" evidence="1">
    <location>
        <begin position="1"/>
        <end position="27"/>
    </location>
</feature>
<feature type="region of interest" description="Disordered" evidence="1">
    <location>
        <begin position="311"/>
        <end position="369"/>
    </location>
</feature>